<evidence type="ECO:0000313" key="2">
    <source>
        <dbReference type="EMBL" id="GAA2686942.1"/>
    </source>
</evidence>
<evidence type="ECO:0008006" key="4">
    <source>
        <dbReference type="Google" id="ProtNLM"/>
    </source>
</evidence>
<feature type="region of interest" description="Disordered" evidence="1">
    <location>
        <begin position="41"/>
        <end position="74"/>
    </location>
</feature>
<gene>
    <name evidence="2" type="ORF">GCM10009864_70770</name>
</gene>
<keyword evidence="3" id="KW-1185">Reference proteome</keyword>
<evidence type="ECO:0000313" key="3">
    <source>
        <dbReference type="Proteomes" id="UP001500994"/>
    </source>
</evidence>
<name>A0ABN3SW78_9ACTN</name>
<sequence length="180" mass="18357">MREHIRTWLRWPLYSPQRLAAVLIALVVVLCVISALNTGSSPSSAPAGDAQPSPAAPDASASPSMASSPSAGPSASPDLDGAVVFARAFVAAWASHTESKQWYATLAPSCTERLATKLATTDPSRIKATKVGGAKVTDTGGGELTSAAVDTDAGQVSVGMVWTGNGWLVRDIEPGAQAVG</sequence>
<dbReference type="RefSeq" id="WP_344583488.1">
    <property type="nucleotide sequence ID" value="NZ_BAAARK010000040.1"/>
</dbReference>
<evidence type="ECO:0000256" key="1">
    <source>
        <dbReference type="SAM" id="MobiDB-lite"/>
    </source>
</evidence>
<reference evidence="2 3" key="1">
    <citation type="journal article" date="2019" name="Int. J. Syst. Evol. Microbiol.">
        <title>The Global Catalogue of Microorganisms (GCM) 10K type strain sequencing project: providing services to taxonomists for standard genome sequencing and annotation.</title>
        <authorList>
            <consortium name="The Broad Institute Genomics Platform"/>
            <consortium name="The Broad Institute Genome Sequencing Center for Infectious Disease"/>
            <person name="Wu L."/>
            <person name="Ma J."/>
        </authorList>
    </citation>
    <scope>NUCLEOTIDE SEQUENCE [LARGE SCALE GENOMIC DNA]</scope>
    <source>
        <strain evidence="2 3">JCM 16374</strain>
    </source>
</reference>
<organism evidence="2 3">
    <name type="scientific">Streptomyces lunalinharesii</name>
    <dbReference type="NCBI Taxonomy" id="333384"/>
    <lineage>
        <taxon>Bacteria</taxon>
        <taxon>Bacillati</taxon>
        <taxon>Actinomycetota</taxon>
        <taxon>Actinomycetes</taxon>
        <taxon>Kitasatosporales</taxon>
        <taxon>Streptomycetaceae</taxon>
        <taxon>Streptomyces</taxon>
    </lineage>
</organism>
<dbReference type="EMBL" id="BAAARK010000040">
    <property type="protein sequence ID" value="GAA2686942.1"/>
    <property type="molecule type" value="Genomic_DNA"/>
</dbReference>
<accession>A0ABN3SW78</accession>
<comment type="caution">
    <text evidence="2">The sequence shown here is derived from an EMBL/GenBank/DDBJ whole genome shotgun (WGS) entry which is preliminary data.</text>
</comment>
<proteinExistence type="predicted"/>
<dbReference type="Proteomes" id="UP001500994">
    <property type="component" value="Unassembled WGS sequence"/>
</dbReference>
<protein>
    <recommendedName>
        <fullName evidence="4">Secreted protein</fullName>
    </recommendedName>
</protein>